<accession>A0AA41UIF6</accession>
<dbReference type="RefSeq" id="WP_246906020.1">
    <property type="nucleotide sequence ID" value="NZ_JALJRB010000008.1"/>
</dbReference>
<dbReference type="Proteomes" id="UP001165427">
    <property type="component" value="Unassembled WGS sequence"/>
</dbReference>
<comment type="caution">
    <text evidence="1">The sequence shown here is derived from an EMBL/GenBank/DDBJ whole genome shotgun (WGS) entry which is preliminary data.</text>
</comment>
<gene>
    <name evidence="1" type="ORF">MRX98_09125</name>
</gene>
<dbReference type="Pfam" id="PF14385">
    <property type="entry name" value="DUF4416"/>
    <property type="match status" value="1"/>
</dbReference>
<sequence>MSCPKPPQPAKLVIGMLLNDKRLLPEVSQALQERFGALELAGLWLDFPYTDYYSAEMGAPLYRRMLVFQGFVDQAALAGIKRQTNALEQRFTRNGRRRVNLDPGYLLHERFVLATGKNFAHRIYLDSGIYADLTLVYRKGDFQPLPWTYPDYAADEMRAFLSVVRHHYAAEMAALKSAGLRLSGNAS</sequence>
<dbReference type="AlphaFoldDB" id="A0AA41UIF6"/>
<dbReference type="InterPro" id="IPR025529">
    <property type="entry name" value="DUF4416"/>
</dbReference>
<name>A0AA41UIF6_9BACT</name>
<evidence type="ECO:0000313" key="2">
    <source>
        <dbReference type="Proteomes" id="UP001165427"/>
    </source>
</evidence>
<protein>
    <submittedName>
        <fullName evidence="1">DUF4416 family protein</fullName>
    </submittedName>
</protein>
<dbReference type="EMBL" id="JALJRB010000008">
    <property type="protein sequence ID" value="MCJ8500730.1"/>
    <property type="molecule type" value="Genomic_DNA"/>
</dbReference>
<organism evidence="1 2">
    <name type="scientific">Desulfatitalea alkaliphila</name>
    <dbReference type="NCBI Taxonomy" id="2929485"/>
    <lineage>
        <taxon>Bacteria</taxon>
        <taxon>Pseudomonadati</taxon>
        <taxon>Thermodesulfobacteriota</taxon>
        <taxon>Desulfobacteria</taxon>
        <taxon>Desulfobacterales</taxon>
        <taxon>Desulfosarcinaceae</taxon>
        <taxon>Desulfatitalea</taxon>
    </lineage>
</organism>
<proteinExistence type="predicted"/>
<reference evidence="1" key="1">
    <citation type="submission" date="2022-04" db="EMBL/GenBank/DDBJ databases">
        <title>Desulfatitalea alkaliphila sp. nov., a novel anaerobic sulfate-reducing bacterium isolated from terrestrial mud volcano, Taman Peninsula, Russia.</title>
        <authorList>
            <person name="Khomyakova M.A."/>
            <person name="Merkel A.Y."/>
            <person name="Slobodkin A.I."/>
        </authorList>
    </citation>
    <scope>NUCLEOTIDE SEQUENCE</scope>
    <source>
        <strain evidence="1">M08but</strain>
    </source>
</reference>
<keyword evidence="2" id="KW-1185">Reference proteome</keyword>
<evidence type="ECO:0000313" key="1">
    <source>
        <dbReference type="EMBL" id="MCJ8500730.1"/>
    </source>
</evidence>